<keyword evidence="1" id="KW-0812">Transmembrane</keyword>
<organism evidence="3 4">
    <name type="scientific">Cotesia glomerata</name>
    <name type="common">Lepidopteran parasitic wasp</name>
    <name type="synonym">Apanteles glomeratus</name>
    <dbReference type="NCBI Taxonomy" id="32391"/>
    <lineage>
        <taxon>Eukaryota</taxon>
        <taxon>Metazoa</taxon>
        <taxon>Ecdysozoa</taxon>
        <taxon>Arthropoda</taxon>
        <taxon>Hexapoda</taxon>
        <taxon>Insecta</taxon>
        <taxon>Pterygota</taxon>
        <taxon>Neoptera</taxon>
        <taxon>Endopterygota</taxon>
        <taxon>Hymenoptera</taxon>
        <taxon>Apocrita</taxon>
        <taxon>Ichneumonoidea</taxon>
        <taxon>Braconidae</taxon>
        <taxon>Microgastrinae</taxon>
        <taxon>Cotesia</taxon>
    </lineage>
</organism>
<reference evidence="3 4" key="1">
    <citation type="journal article" date="2021" name="J. Hered.">
        <title>A chromosome-level genome assembly of the parasitoid wasp, Cotesia glomerata (Hymenoptera: Braconidae).</title>
        <authorList>
            <person name="Pinto B.J."/>
            <person name="Weis J.J."/>
            <person name="Gamble T."/>
            <person name="Ode P.J."/>
            <person name="Paul R."/>
            <person name="Zaspel J.M."/>
        </authorList>
    </citation>
    <scope>NUCLEOTIDE SEQUENCE [LARGE SCALE GENOMIC DNA]</scope>
    <source>
        <strain evidence="3">CgM1</strain>
    </source>
</reference>
<sequence>MGFVVFLGLKCGLAAGSCVVCLQAMALREVKYRELFEIGRSELPRDAQTASEFALLVSTCLMSFILRCNALLSYIFYLIRISMLRDSSHYHDISMPQFALGMSLLAALEKLCLIA</sequence>
<keyword evidence="4" id="KW-1185">Reference proteome</keyword>
<evidence type="ECO:0000313" key="3">
    <source>
        <dbReference type="EMBL" id="KAH0539823.1"/>
    </source>
</evidence>
<dbReference type="AlphaFoldDB" id="A0AAV7I1Y6"/>
<keyword evidence="1" id="KW-1133">Transmembrane helix</keyword>
<accession>A0AAV7I1Y6</accession>
<feature type="signal peptide" evidence="2">
    <location>
        <begin position="1"/>
        <end position="16"/>
    </location>
</feature>
<evidence type="ECO:0000256" key="2">
    <source>
        <dbReference type="SAM" id="SignalP"/>
    </source>
</evidence>
<dbReference type="Proteomes" id="UP000826195">
    <property type="component" value="Unassembled WGS sequence"/>
</dbReference>
<evidence type="ECO:0008006" key="5">
    <source>
        <dbReference type="Google" id="ProtNLM"/>
    </source>
</evidence>
<gene>
    <name evidence="3" type="ORF">KQX54_008407</name>
</gene>
<proteinExistence type="predicted"/>
<feature type="transmembrane region" description="Helical" evidence="1">
    <location>
        <begin position="53"/>
        <end position="79"/>
    </location>
</feature>
<evidence type="ECO:0000256" key="1">
    <source>
        <dbReference type="SAM" id="Phobius"/>
    </source>
</evidence>
<feature type="chain" id="PRO_5043978364" description="Olfactory receptor" evidence="2">
    <location>
        <begin position="17"/>
        <end position="115"/>
    </location>
</feature>
<evidence type="ECO:0000313" key="4">
    <source>
        <dbReference type="Proteomes" id="UP000826195"/>
    </source>
</evidence>
<dbReference type="EMBL" id="JAHXZJ010002609">
    <property type="protein sequence ID" value="KAH0539823.1"/>
    <property type="molecule type" value="Genomic_DNA"/>
</dbReference>
<name>A0AAV7I1Y6_COTGL</name>
<comment type="caution">
    <text evidence="3">The sequence shown here is derived from an EMBL/GenBank/DDBJ whole genome shotgun (WGS) entry which is preliminary data.</text>
</comment>
<keyword evidence="1" id="KW-0472">Membrane</keyword>
<protein>
    <recommendedName>
        <fullName evidence="5">Olfactory receptor</fullName>
    </recommendedName>
</protein>
<keyword evidence="2" id="KW-0732">Signal</keyword>